<dbReference type="Pfam" id="PF08031">
    <property type="entry name" value="BBE"/>
    <property type="match status" value="1"/>
</dbReference>
<organism evidence="7 8">
    <name type="scientific">Haloquadratum walsbyi J07HQW1</name>
    <dbReference type="NCBI Taxonomy" id="1238424"/>
    <lineage>
        <taxon>Archaea</taxon>
        <taxon>Methanobacteriati</taxon>
        <taxon>Methanobacteriota</taxon>
        <taxon>Stenosarchaea group</taxon>
        <taxon>Halobacteria</taxon>
        <taxon>Halobacteriales</taxon>
        <taxon>Haloferacaceae</taxon>
        <taxon>Haloquadratum</taxon>
    </lineage>
</organism>
<evidence type="ECO:0000256" key="4">
    <source>
        <dbReference type="ARBA" id="ARBA00022827"/>
    </source>
</evidence>
<proteinExistence type="inferred from homology"/>
<keyword evidence="5" id="KW-0560">Oxidoreductase</keyword>
<dbReference type="GO" id="GO:0016491">
    <property type="term" value="F:oxidoreductase activity"/>
    <property type="evidence" value="ECO:0007669"/>
    <property type="project" value="UniProtKB-KW"/>
</dbReference>
<dbReference type="HOGENOM" id="CLU_018354_10_0_2"/>
<dbReference type="Gene3D" id="3.30.43.10">
    <property type="entry name" value="Uridine Diphospho-n-acetylenolpyruvylglucosamine Reductase, domain 2"/>
    <property type="match status" value="1"/>
</dbReference>
<dbReference type="InterPro" id="IPR036318">
    <property type="entry name" value="FAD-bd_PCMH-like_sf"/>
</dbReference>
<dbReference type="STRING" id="1238424.J07HQW1_02035"/>
<gene>
    <name evidence="7" type="ORF">J07HQW1_02035</name>
</gene>
<comment type="similarity">
    <text evidence="2">Belongs to the oxygen-dependent FAD-linked oxidoreductase family.</text>
</comment>
<evidence type="ECO:0000256" key="3">
    <source>
        <dbReference type="ARBA" id="ARBA00022630"/>
    </source>
</evidence>
<dbReference type="PANTHER" id="PTHR42973:SF39">
    <property type="entry name" value="FAD-BINDING PCMH-TYPE DOMAIN-CONTAINING PROTEIN"/>
    <property type="match status" value="1"/>
</dbReference>
<dbReference type="GO" id="GO:0071949">
    <property type="term" value="F:FAD binding"/>
    <property type="evidence" value="ECO:0007669"/>
    <property type="project" value="InterPro"/>
</dbReference>
<evidence type="ECO:0000313" key="8">
    <source>
        <dbReference type="Proteomes" id="UP000030649"/>
    </source>
</evidence>
<reference evidence="7 8" key="1">
    <citation type="journal article" date="2013" name="PLoS ONE">
        <title>Assembly-driven community genomics of a hypersaline microbial ecosystem.</title>
        <authorList>
            <person name="Podell S."/>
            <person name="Ugalde J.A."/>
            <person name="Narasingarao P."/>
            <person name="Banfield J.F."/>
            <person name="Heidelberg K.B."/>
            <person name="Allen E.E."/>
        </authorList>
    </citation>
    <scope>NUCLEOTIDE SEQUENCE [LARGE SCALE GENOMIC DNA]</scope>
    <source>
        <strain evidence="8">J07HQW1</strain>
    </source>
</reference>
<dbReference type="InterPro" id="IPR016169">
    <property type="entry name" value="FAD-bd_PCMH_sub2"/>
</dbReference>
<dbReference type="InterPro" id="IPR050416">
    <property type="entry name" value="FAD-linked_Oxidoreductase"/>
</dbReference>
<dbReference type="InterPro" id="IPR012951">
    <property type="entry name" value="BBE"/>
</dbReference>
<name>U1PIK6_9EURY</name>
<accession>U1PIK6</accession>
<dbReference type="Gene3D" id="3.30.465.10">
    <property type="match status" value="1"/>
</dbReference>
<evidence type="ECO:0000259" key="6">
    <source>
        <dbReference type="PROSITE" id="PS51387"/>
    </source>
</evidence>
<dbReference type="Pfam" id="PF01565">
    <property type="entry name" value="FAD_binding_4"/>
    <property type="match status" value="1"/>
</dbReference>
<dbReference type="EMBL" id="KE356560">
    <property type="protein sequence ID" value="ERG92001.1"/>
    <property type="molecule type" value="Genomic_DNA"/>
</dbReference>
<dbReference type="InterPro" id="IPR006094">
    <property type="entry name" value="Oxid_FAD_bind_N"/>
</dbReference>
<dbReference type="AlphaFoldDB" id="U1PIK6"/>
<dbReference type="Gene3D" id="3.40.462.20">
    <property type="match status" value="1"/>
</dbReference>
<dbReference type="InterPro" id="IPR016167">
    <property type="entry name" value="FAD-bd_PCMH_sub1"/>
</dbReference>
<comment type="cofactor">
    <cofactor evidence="1">
        <name>FAD</name>
        <dbReference type="ChEBI" id="CHEBI:57692"/>
    </cofactor>
</comment>
<keyword evidence="3" id="KW-0285">Flavoprotein</keyword>
<dbReference type="InterPro" id="IPR016166">
    <property type="entry name" value="FAD-bd_PCMH"/>
</dbReference>
<keyword evidence="4" id="KW-0274">FAD</keyword>
<evidence type="ECO:0000256" key="5">
    <source>
        <dbReference type="ARBA" id="ARBA00023002"/>
    </source>
</evidence>
<dbReference type="SUPFAM" id="SSF56176">
    <property type="entry name" value="FAD-binding/transporter-associated domain-like"/>
    <property type="match status" value="1"/>
</dbReference>
<dbReference type="PROSITE" id="PS51387">
    <property type="entry name" value="FAD_PCMH"/>
    <property type="match status" value="1"/>
</dbReference>
<dbReference type="Proteomes" id="UP000030649">
    <property type="component" value="Unassembled WGS sequence"/>
</dbReference>
<sequence>MSADRHPLGIIKNLGEKTIRGLDEKISGDLILPDNEQYHDARDVWNGLINRYPAVIVRAIDSDDVAAAINFVREQNLTLSIRGGAHHQAGEAIVDNGVVIDLAAFDHIDIDAEEQIANIGPGTQTKEVIEATQAHGLATPTGSAGCVGMGGTTLGGGIGWLRRKHGLSIDSLRSMEVVTADGAVHTASENQNADLFWALRGGGGQFGIVTNFEFELYDVGPLIGGLITFYPADAARTVLETYSEFTEPEAMSSIVNYGEVPAVPPIPESQQGEPAIGIIGCYAGNPETAMDAFAPLREITEPLIDATEPMAYTALHEIGTLMHPWGRKYINRSVFVDELTEQILELVITQTDTAPGEMDGVGIWSMGGAIDDDSETAYAWRDKSYLILIEAAWEDHDNPAHIEWAHETEQRFREAGAEGAYAGYAGVEEGEWEQWERKIFDDNHDRLRTLKTRYDPAGIFDHGLSVTPTTEQ</sequence>
<evidence type="ECO:0000313" key="7">
    <source>
        <dbReference type="EMBL" id="ERG92001.1"/>
    </source>
</evidence>
<evidence type="ECO:0000256" key="2">
    <source>
        <dbReference type="ARBA" id="ARBA00005466"/>
    </source>
</evidence>
<evidence type="ECO:0000256" key="1">
    <source>
        <dbReference type="ARBA" id="ARBA00001974"/>
    </source>
</evidence>
<protein>
    <submittedName>
        <fullName evidence="7">FAD/FMN-containing dehydrogenase</fullName>
    </submittedName>
</protein>
<dbReference type="PANTHER" id="PTHR42973">
    <property type="entry name" value="BINDING OXIDOREDUCTASE, PUTATIVE (AFU_ORTHOLOGUE AFUA_1G17690)-RELATED"/>
    <property type="match status" value="1"/>
</dbReference>
<feature type="domain" description="FAD-binding PCMH-type" evidence="6">
    <location>
        <begin position="49"/>
        <end position="219"/>
    </location>
</feature>